<dbReference type="EMBL" id="VFJB01000005">
    <property type="protein sequence ID" value="KAA0258130.1"/>
    <property type="molecule type" value="Genomic_DNA"/>
</dbReference>
<protein>
    <submittedName>
        <fullName evidence="3">Methyltransferase</fullName>
    </submittedName>
</protein>
<dbReference type="Gene3D" id="3.40.50.150">
    <property type="entry name" value="Vaccinia Virus protein VP39"/>
    <property type="match status" value="1"/>
</dbReference>
<dbReference type="PANTHER" id="PTHR43648:SF1">
    <property type="entry name" value="ELECTRON TRANSFER FLAVOPROTEIN BETA SUBUNIT LYSINE METHYLTRANSFERASE"/>
    <property type="match status" value="1"/>
</dbReference>
<dbReference type="GO" id="GO:0008276">
    <property type="term" value="F:protein methyltransferase activity"/>
    <property type="evidence" value="ECO:0007669"/>
    <property type="project" value="TreeGrafter"/>
</dbReference>
<keyword evidence="4" id="KW-1185">Reference proteome</keyword>
<proteinExistence type="predicted"/>
<sequence length="178" mass="20332">MNFWKKISRKKTFKIKIGAFGSGDHETTQSCLNFLELIPLERKNVLDVGCGTGILSIYASILGAKRVIGYDISFNACKVFKENVSLNRLKNCFVICSDENAINGCYDVVMANIYFDIILNLRDKVDEWISQKGGYLLLSGIPIEENYEVRKNYVNRGYSIIKSFFGEEYTTFLMKKEV</sequence>
<name>A0A5A8F208_9BACT</name>
<dbReference type="AlphaFoldDB" id="A0A5A8F208"/>
<keyword evidence="2 3" id="KW-0808">Transferase</keyword>
<dbReference type="InterPro" id="IPR050078">
    <property type="entry name" value="Ribosomal_L11_MeTrfase_PrmA"/>
</dbReference>
<dbReference type="RefSeq" id="WP_149266451.1">
    <property type="nucleotide sequence ID" value="NZ_VFJB01000005.1"/>
</dbReference>
<organism evidence="3 4">
    <name type="scientific">Deferribacter autotrophicus</name>
    <dbReference type="NCBI Taxonomy" id="500465"/>
    <lineage>
        <taxon>Bacteria</taxon>
        <taxon>Pseudomonadati</taxon>
        <taxon>Deferribacterota</taxon>
        <taxon>Deferribacteres</taxon>
        <taxon>Deferribacterales</taxon>
        <taxon>Deferribacteraceae</taxon>
        <taxon>Deferribacter</taxon>
    </lineage>
</organism>
<evidence type="ECO:0000313" key="3">
    <source>
        <dbReference type="EMBL" id="KAA0258130.1"/>
    </source>
</evidence>
<comment type="caution">
    <text evidence="3">The sequence shown here is derived from an EMBL/GenBank/DDBJ whole genome shotgun (WGS) entry which is preliminary data.</text>
</comment>
<evidence type="ECO:0000256" key="2">
    <source>
        <dbReference type="ARBA" id="ARBA00022679"/>
    </source>
</evidence>
<reference evidence="3 4" key="1">
    <citation type="submission" date="2019-06" db="EMBL/GenBank/DDBJ databases">
        <title>Genomic insights into carbon and energy metabolism of Deferribacter autotrophicus revealed new metabolic traits in the phylum Deferribacteres.</title>
        <authorList>
            <person name="Slobodkin A.I."/>
            <person name="Slobodkina G.B."/>
            <person name="Allioux M."/>
            <person name="Alain K."/>
            <person name="Jebbar M."/>
            <person name="Shadrin V."/>
            <person name="Kublanov I.V."/>
            <person name="Toshchakov S.V."/>
            <person name="Bonch-Osmolovskaya E.A."/>
        </authorList>
    </citation>
    <scope>NUCLEOTIDE SEQUENCE [LARGE SCALE GENOMIC DNA]</scope>
    <source>
        <strain evidence="3 4">SL50</strain>
    </source>
</reference>
<dbReference type="PANTHER" id="PTHR43648">
    <property type="entry name" value="ELECTRON TRANSFER FLAVOPROTEIN BETA SUBUNIT LYSINE METHYLTRANSFERASE"/>
    <property type="match status" value="1"/>
</dbReference>
<accession>A0A5A8F208</accession>
<evidence type="ECO:0000256" key="1">
    <source>
        <dbReference type="ARBA" id="ARBA00022603"/>
    </source>
</evidence>
<dbReference type="CDD" id="cd02440">
    <property type="entry name" value="AdoMet_MTases"/>
    <property type="match status" value="1"/>
</dbReference>
<dbReference type="OrthoDB" id="9785995at2"/>
<dbReference type="GO" id="GO:0032259">
    <property type="term" value="P:methylation"/>
    <property type="evidence" value="ECO:0007669"/>
    <property type="project" value="UniProtKB-KW"/>
</dbReference>
<dbReference type="Proteomes" id="UP000322876">
    <property type="component" value="Unassembled WGS sequence"/>
</dbReference>
<keyword evidence="1 3" id="KW-0489">Methyltransferase</keyword>
<evidence type="ECO:0000313" key="4">
    <source>
        <dbReference type="Proteomes" id="UP000322876"/>
    </source>
</evidence>
<dbReference type="InterPro" id="IPR029063">
    <property type="entry name" value="SAM-dependent_MTases_sf"/>
</dbReference>
<dbReference type="Pfam" id="PF06325">
    <property type="entry name" value="PrmA"/>
    <property type="match status" value="1"/>
</dbReference>
<dbReference type="SUPFAM" id="SSF53335">
    <property type="entry name" value="S-adenosyl-L-methionine-dependent methyltransferases"/>
    <property type="match status" value="1"/>
</dbReference>
<gene>
    <name evidence="3" type="ORF">FHQ18_06960</name>
</gene>